<evidence type="ECO:0000259" key="2">
    <source>
        <dbReference type="Pfam" id="PF11127"/>
    </source>
</evidence>
<comment type="caution">
    <text evidence="3">The sequence shown here is derived from an EMBL/GenBank/DDBJ whole genome shotgun (WGS) entry which is preliminary data.</text>
</comment>
<reference evidence="3" key="1">
    <citation type="submission" date="2020-03" db="EMBL/GenBank/DDBJ databases">
        <title>Roseovarius gahaiensis sp. nov., isolated from Gahai Saline Lake, China.</title>
        <authorList>
            <person name="Sun X."/>
        </authorList>
    </citation>
    <scope>NUCLEOTIDE SEQUENCE</scope>
    <source>
        <strain evidence="3">GH877</strain>
    </source>
</reference>
<dbReference type="AlphaFoldDB" id="A0A967BAY2"/>
<sequence>MFAKNMGNADRAIRAIVGIVLLILAFTSLAGTWAWVAGIVGAVLLVTAAMGSCPPYALLGINTCKKS</sequence>
<feature type="transmembrane region" description="Helical" evidence="1">
    <location>
        <begin position="35"/>
        <end position="59"/>
    </location>
</feature>
<evidence type="ECO:0000313" key="4">
    <source>
        <dbReference type="Proteomes" id="UP000639775"/>
    </source>
</evidence>
<feature type="transmembrane region" description="Helical" evidence="1">
    <location>
        <begin position="12"/>
        <end position="29"/>
    </location>
</feature>
<name>A0A967BAY2_9RHOB</name>
<keyword evidence="1" id="KW-0812">Transmembrane</keyword>
<dbReference type="EMBL" id="JAAORB010000001">
    <property type="protein sequence ID" value="NHQ72959.1"/>
    <property type="molecule type" value="Genomic_DNA"/>
</dbReference>
<feature type="domain" description="Inner membrane protein YgaP-like transmembrane" evidence="2">
    <location>
        <begin position="3"/>
        <end position="66"/>
    </location>
</feature>
<protein>
    <submittedName>
        <fullName evidence="3">DUF2892 domain-containing protein</fullName>
    </submittedName>
</protein>
<dbReference type="Gene3D" id="6.10.140.1340">
    <property type="match status" value="1"/>
</dbReference>
<gene>
    <name evidence="3" type="ORF">HAT86_00565</name>
</gene>
<dbReference type="Pfam" id="PF11127">
    <property type="entry name" value="YgaP-like_TM"/>
    <property type="match status" value="1"/>
</dbReference>
<accession>A0A967BAY2</accession>
<proteinExistence type="predicted"/>
<evidence type="ECO:0000256" key="1">
    <source>
        <dbReference type="SAM" id="Phobius"/>
    </source>
</evidence>
<keyword evidence="1" id="KW-1133">Transmembrane helix</keyword>
<keyword evidence="1" id="KW-0472">Membrane</keyword>
<dbReference type="Proteomes" id="UP000639775">
    <property type="component" value="Unassembled WGS sequence"/>
</dbReference>
<organism evidence="3 4">
    <name type="scientific">Roseovarius gahaiensis</name>
    <dbReference type="NCBI Taxonomy" id="2716691"/>
    <lineage>
        <taxon>Bacteria</taxon>
        <taxon>Pseudomonadati</taxon>
        <taxon>Pseudomonadota</taxon>
        <taxon>Alphaproteobacteria</taxon>
        <taxon>Rhodobacterales</taxon>
        <taxon>Roseobacteraceae</taxon>
        <taxon>Roseovarius</taxon>
    </lineage>
</organism>
<dbReference type="InterPro" id="IPR021309">
    <property type="entry name" value="YgaP-like_TM"/>
</dbReference>
<evidence type="ECO:0000313" key="3">
    <source>
        <dbReference type="EMBL" id="NHQ72959.1"/>
    </source>
</evidence>
<keyword evidence="4" id="KW-1185">Reference proteome</keyword>